<dbReference type="AlphaFoldDB" id="G7YKK9"/>
<protein>
    <submittedName>
        <fullName evidence="1">Uncharacterized protein</fullName>
    </submittedName>
</protein>
<organism evidence="1 2">
    <name type="scientific">Clonorchis sinensis</name>
    <name type="common">Chinese liver fluke</name>
    <dbReference type="NCBI Taxonomy" id="79923"/>
    <lineage>
        <taxon>Eukaryota</taxon>
        <taxon>Metazoa</taxon>
        <taxon>Spiralia</taxon>
        <taxon>Lophotrochozoa</taxon>
        <taxon>Platyhelminthes</taxon>
        <taxon>Trematoda</taxon>
        <taxon>Digenea</taxon>
        <taxon>Opisthorchiida</taxon>
        <taxon>Opisthorchiata</taxon>
        <taxon>Opisthorchiidae</taxon>
        <taxon>Clonorchis</taxon>
    </lineage>
</organism>
<keyword evidence="2" id="KW-1185">Reference proteome</keyword>
<accession>G7YKK9</accession>
<evidence type="ECO:0000313" key="2">
    <source>
        <dbReference type="Proteomes" id="UP000008909"/>
    </source>
</evidence>
<sequence length="269" mass="30254">MLNVNHAMLEIVVATNVVKTCSHLHKSTQVHKKTDAVVQLYAQPIFAVGQVTFTDIAGEIKAEYRLQNYVQVCACKGQFADDYQTRNYRPHLDTDLQKSAFLDNNLTNIANIVNNFRIRLPSDAATAQKSNRKAAVLGWKRKYITNFTEHVATHVPTPNIEGQEIMFIRPLPIDQPGMRDSLGVAQTPSSIAQWVAEVHKPPHHGTSVSFALISVIFDGMTSLCNSDASMSYNHKFLLSHARPTVINHHCPAERQKFRVNIMWQHSDDV</sequence>
<dbReference type="EMBL" id="DF143509">
    <property type="protein sequence ID" value="GAA53491.1"/>
    <property type="molecule type" value="Genomic_DNA"/>
</dbReference>
<dbReference type="Proteomes" id="UP000008909">
    <property type="component" value="Unassembled WGS sequence"/>
</dbReference>
<proteinExistence type="predicted"/>
<evidence type="ECO:0000313" key="1">
    <source>
        <dbReference type="EMBL" id="GAA53491.1"/>
    </source>
</evidence>
<reference key="2">
    <citation type="submission" date="2011-10" db="EMBL/GenBank/DDBJ databases">
        <title>The genome and transcriptome sequence of Clonorchis sinensis provide insights into the carcinogenic liver fluke.</title>
        <authorList>
            <person name="Wang X."/>
            <person name="Huang Y."/>
            <person name="Chen W."/>
            <person name="Liu H."/>
            <person name="Guo L."/>
            <person name="Chen Y."/>
            <person name="Luo F."/>
            <person name="Zhou W."/>
            <person name="Sun J."/>
            <person name="Mao Q."/>
            <person name="Liang P."/>
            <person name="Zhou C."/>
            <person name="Tian Y."/>
            <person name="Men J."/>
            <person name="Lv X."/>
            <person name="Huang L."/>
            <person name="Zhou J."/>
            <person name="Hu Y."/>
            <person name="Li R."/>
            <person name="Zhang F."/>
            <person name="Lei H."/>
            <person name="Li X."/>
            <person name="Hu X."/>
            <person name="Liang C."/>
            <person name="Xu J."/>
            <person name="Wu Z."/>
            <person name="Yu X."/>
        </authorList>
    </citation>
    <scope>NUCLEOTIDE SEQUENCE</scope>
    <source>
        <strain>Henan</strain>
    </source>
</reference>
<name>G7YKK9_CLOSI</name>
<reference evidence="1" key="1">
    <citation type="journal article" date="2011" name="Genome Biol.">
        <title>The draft genome of the carcinogenic human liver fluke Clonorchis sinensis.</title>
        <authorList>
            <person name="Wang X."/>
            <person name="Chen W."/>
            <person name="Huang Y."/>
            <person name="Sun J."/>
            <person name="Men J."/>
            <person name="Liu H."/>
            <person name="Luo F."/>
            <person name="Guo L."/>
            <person name="Lv X."/>
            <person name="Deng C."/>
            <person name="Zhou C."/>
            <person name="Fan Y."/>
            <person name="Li X."/>
            <person name="Huang L."/>
            <person name="Hu Y."/>
            <person name="Liang C."/>
            <person name="Hu X."/>
            <person name="Xu J."/>
            <person name="Yu X."/>
        </authorList>
    </citation>
    <scope>NUCLEOTIDE SEQUENCE [LARGE SCALE GENOMIC DNA]</scope>
    <source>
        <strain evidence="1">Henan</strain>
    </source>
</reference>
<gene>
    <name evidence="1" type="ORF">CLF_110358</name>
</gene>